<evidence type="ECO:0000313" key="3">
    <source>
        <dbReference type="Proteomes" id="UP001180020"/>
    </source>
</evidence>
<dbReference type="Proteomes" id="UP001180020">
    <property type="component" value="Unassembled WGS sequence"/>
</dbReference>
<accession>A0AAV9E3T7</accession>
<dbReference type="PANTHER" id="PTHR34797:SF1">
    <property type="entry name" value="ATG8-INTERACTING PROTEIN 2"/>
    <property type="match status" value="1"/>
</dbReference>
<comment type="caution">
    <text evidence="2">The sequence shown here is derived from an EMBL/GenBank/DDBJ whole genome shotgun (WGS) entry which is preliminary data.</text>
</comment>
<feature type="region of interest" description="Disordered" evidence="1">
    <location>
        <begin position="18"/>
        <end position="78"/>
    </location>
</feature>
<evidence type="ECO:0008006" key="4">
    <source>
        <dbReference type="Google" id="ProtNLM"/>
    </source>
</evidence>
<reference evidence="2" key="2">
    <citation type="submission" date="2023-06" db="EMBL/GenBank/DDBJ databases">
        <authorList>
            <person name="Ma L."/>
            <person name="Liu K.-W."/>
            <person name="Li Z."/>
            <person name="Hsiao Y.-Y."/>
            <person name="Qi Y."/>
            <person name="Fu T."/>
            <person name="Tang G."/>
            <person name="Zhang D."/>
            <person name="Sun W.-H."/>
            <person name="Liu D.-K."/>
            <person name="Li Y."/>
            <person name="Chen G.-Z."/>
            <person name="Liu X.-D."/>
            <person name="Liao X.-Y."/>
            <person name="Jiang Y.-T."/>
            <person name="Yu X."/>
            <person name="Hao Y."/>
            <person name="Huang J."/>
            <person name="Zhao X.-W."/>
            <person name="Ke S."/>
            <person name="Chen Y.-Y."/>
            <person name="Wu W.-L."/>
            <person name="Hsu J.-L."/>
            <person name="Lin Y.-F."/>
            <person name="Huang M.-D."/>
            <person name="Li C.-Y."/>
            <person name="Huang L."/>
            <person name="Wang Z.-W."/>
            <person name="Zhao X."/>
            <person name="Zhong W.-Y."/>
            <person name="Peng D.-H."/>
            <person name="Ahmad S."/>
            <person name="Lan S."/>
            <person name="Zhang J.-S."/>
            <person name="Tsai W.-C."/>
            <person name="Van De Peer Y."/>
            <person name="Liu Z.-J."/>
        </authorList>
    </citation>
    <scope>NUCLEOTIDE SEQUENCE</scope>
    <source>
        <strain evidence="2">CP</strain>
        <tissue evidence="2">Leaves</tissue>
    </source>
</reference>
<evidence type="ECO:0000313" key="2">
    <source>
        <dbReference type="EMBL" id="KAK1308120.1"/>
    </source>
</evidence>
<gene>
    <name evidence="2" type="ORF">QJS10_CPA09g01725</name>
</gene>
<dbReference type="PANTHER" id="PTHR34797">
    <property type="entry name" value="ATG8-INTERACTING PROTEIN 2"/>
    <property type="match status" value="1"/>
</dbReference>
<dbReference type="EMBL" id="JAUJYO010000009">
    <property type="protein sequence ID" value="KAK1308120.1"/>
    <property type="molecule type" value="Genomic_DNA"/>
</dbReference>
<evidence type="ECO:0000256" key="1">
    <source>
        <dbReference type="SAM" id="MobiDB-lite"/>
    </source>
</evidence>
<feature type="compositionally biased region" description="Basic and acidic residues" evidence="1">
    <location>
        <begin position="64"/>
        <end position="77"/>
    </location>
</feature>
<dbReference type="InterPro" id="IPR040304">
    <property type="entry name" value="ATG8-IP-1/2"/>
</dbReference>
<protein>
    <recommendedName>
        <fullName evidence="4">ATG8-interacting protein 1</fullName>
    </recommendedName>
</protein>
<keyword evidence="3" id="KW-1185">Reference proteome</keyword>
<name>A0AAV9E3T7_ACOCL</name>
<feature type="region of interest" description="Disordered" evidence="1">
    <location>
        <begin position="204"/>
        <end position="241"/>
    </location>
</feature>
<reference evidence="2" key="1">
    <citation type="journal article" date="2023" name="Nat. Commun.">
        <title>Diploid and tetraploid genomes of Acorus and the evolution of monocots.</title>
        <authorList>
            <person name="Ma L."/>
            <person name="Liu K.W."/>
            <person name="Li Z."/>
            <person name="Hsiao Y.Y."/>
            <person name="Qi Y."/>
            <person name="Fu T."/>
            <person name="Tang G.D."/>
            <person name="Zhang D."/>
            <person name="Sun W.H."/>
            <person name="Liu D.K."/>
            <person name="Li Y."/>
            <person name="Chen G.Z."/>
            <person name="Liu X.D."/>
            <person name="Liao X.Y."/>
            <person name="Jiang Y.T."/>
            <person name="Yu X."/>
            <person name="Hao Y."/>
            <person name="Huang J."/>
            <person name="Zhao X.W."/>
            <person name="Ke S."/>
            <person name="Chen Y.Y."/>
            <person name="Wu W.L."/>
            <person name="Hsu J.L."/>
            <person name="Lin Y.F."/>
            <person name="Huang M.D."/>
            <person name="Li C.Y."/>
            <person name="Huang L."/>
            <person name="Wang Z.W."/>
            <person name="Zhao X."/>
            <person name="Zhong W.Y."/>
            <person name="Peng D.H."/>
            <person name="Ahmad S."/>
            <person name="Lan S."/>
            <person name="Zhang J.S."/>
            <person name="Tsai W.C."/>
            <person name="Van de Peer Y."/>
            <person name="Liu Z.J."/>
        </authorList>
    </citation>
    <scope>NUCLEOTIDE SEQUENCE</scope>
    <source>
        <strain evidence="2">CP</strain>
    </source>
</reference>
<feature type="compositionally biased region" description="Basic and acidic residues" evidence="1">
    <location>
        <begin position="220"/>
        <end position="238"/>
    </location>
</feature>
<proteinExistence type="predicted"/>
<feature type="compositionally biased region" description="Acidic residues" evidence="1">
    <location>
        <begin position="205"/>
        <end position="218"/>
    </location>
</feature>
<organism evidence="2 3">
    <name type="scientific">Acorus calamus</name>
    <name type="common">Sweet flag</name>
    <dbReference type="NCBI Taxonomy" id="4465"/>
    <lineage>
        <taxon>Eukaryota</taxon>
        <taxon>Viridiplantae</taxon>
        <taxon>Streptophyta</taxon>
        <taxon>Embryophyta</taxon>
        <taxon>Tracheophyta</taxon>
        <taxon>Spermatophyta</taxon>
        <taxon>Magnoliopsida</taxon>
        <taxon>Liliopsida</taxon>
        <taxon>Acoraceae</taxon>
        <taxon>Acorus</taxon>
    </lineage>
</organism>
<dbReference type="AlphaFoldDB" id="A0AAV9E3T7"/>
<sequence>MKRMFDLCVGQSGVRCGKITSNDMSDKEKEGGETSSRGNEWEVVSLTASAYAAAPGPNELEPTDTDKKKGLSGDHEAPSPAMFMSEHFIFPPNQHENLPIEPDCSEIRDESVDLDKNFNKSQVDMEHMVGSDKAGQQGWDIEGMSEVHGIQFFDKGKSISMGGIDFDESKTFQGLNLVVEEQSVYEAAGYSSLHAETHISGSAAYDEDTVGPESDSELNFDTHSDTSKSPNHGKDNKHNGSGLPCEAWWKRQAASLYAHAKEANAFWSVCVAAALMGLVVIGQRWQQERWQIQQLTWRFNINDEKLHRMFGPISRFKEVLVGGQRRGPPIRSASGRD</sequence>